<dbReference type="PROSITE" id="PS50109">
    <property type="entry name" value="HIS_KIN"/>
    <property type="match status" value="1"/>
</dbReference>
<accession>A0A2S4PXJ7</accession>
<keyword evidence="2 11" id="KW-0597">Phosphoprotein</keyword>
<name>A0A2S4PXJ7_9PEZI</name>
<dbReference type="InterPro" id="IPR029016">
    <property type="entry name" value="GAF-like_dom_sf"/>
</dbReference>
<dbReference type="GO" id="GO:0005524">
    <property type="term" value="F:ATP binding"/>
    <property type="evidence" value="ECO:0007669"/>
    <property type="project" value="UniProtKB-KW"/>
</dbReference>
<protein>
    <submittedName>
        <fullName evidence="16">Uncharacterized protein</fullName>
    </submittedName>
</protein>
<dbReference type="Pfam" id="PF01590">
    <property type="entry name" value="GAF"/>
    <property type="match status" value="1"/>
</dbReference>
<dbReference type="Pfam" id="PF02518">
    <property type="entry name" value="HATPase_c"/>
    <property type="match status" value="1"/>
</dbReference>
<evidence type="ECO:0000259" key="14">
    <source>
        <dbReference type="PROSITE" id="PS50109"/>
    </source>
</evidence>
<keyword evidence="17" id="KW-1185">Reference proteome</keyword>
<dbReference type="PROSITE" id="PS50046">
    <property type="entry name" value="PHYTOCHROME_2"/>
    <property type="match status" value="1"/>
</dbReference>
<dbReference type="InterPro" id="IPR035965">
    <property type="entry name" value="PAS-like_dom_sf"/>
</dbReference>
<dbReference type="Gene3D" id="3.40.50.2300">
    <property type="match status" value="1"/>
</dbReference>
<evidence type="ECO:0000256" key="8">
    <source>
        <dbReference type="ARBA" id="ARBA00022991"/>
    </source>
</evidence>
<keyword evidence="4" id="KW-0808">Transferase</keyword>
<reference evidence="16 17" key="1">
    <citation type="submission" date="2017-10" db="EMBL/GenBank/DDBJ databases">
        <title>Development of genomic resources for the powdery mildew, Erysiphe pulchra.</title>
        <authorList>
            <person name="Wadl P.A."/>
            <person name="Mack B.M."/>
            <person name="Moore G."/>
            <person name="Beltz S.B."/>
        </authorList>
    </citation>
    <scope>NUCLEOTIDE SEQUENCE [LARGE SCALE GENOMIC DNA]</scope>
    <source>
        <strain evidence="16">Cflorida</strain>
    </source>
</reference>
<dbReference type="InterPro" id="IPR036097">
    <property type="entry name" value="HisK_dim/P_sf"/>
</dbReference>
<keyword evidence="1" id="KW-0600">Photoreceptor protein</keyword>
<dbReference type="PANTHER" id="PTHR43065">
    <property type="entry name" value="SENSOR HISTIDINE KINASE"/>
    <property type="match status" value="1"/>
</dbReference>
<dbReference type="Gene3D" id="3.30.450.270">
    <property type="match status" value="1"/>
</dbReference>
<feature type="compositionally biased region" description="Basic and acidic residues" evidence="12">
    <location>
        <begin position="1078"/>
        <end position="1088"/>
    </location>
</feature>
<dbReference type="SUPFAM" id="SSF47384">
    <property type="entry name" value="Homodimeric domain of signal transducing histidine kinase"/>
    <property type="match status" value="1"/>
</dbReference>
<dbReference type="SUPFAM" id="SSF55781">
    <property type="entry name" value="GAF domain-like"/>
    <property type="match status" value="2"/>
</dbReference>
<evidence type="ECO:0000256" key="1">
    <source>
        <dbReference type="ARBA" id="ARBA00022543"/>
    </source>
</evidence>
<evidence type="ECO:0000256" key="7">
    <source>
        <dbReference type="ARBA" id="ARBA00022840"/>
    </source>
</evidence>
<feature type="compositionally biased region" description="Basic and acidic residues" evidence="12">
    <location>
        <begin position="1027"/>
        <end position="1043"/>
    </location>
</feature>
<dbReference type="Gene3D" id="3.30.450.20">
    <property type="entry name" value="PAS domain"/>
    <property type="match status" value="1"/>
</dbReference>
<dbReference type="InterPro" id="IPR013515">
    <property type="entry name" value="Phytochrome_cen-reg"/>
</dbReference>
<dbReference type="InterPro" id="IPR011006">
    <property type="entry name" value="CheY-like_superfamily"/>
</dbReference>
<evidence type="ECO:0000256" key="9">
    <source>
        <dbReference type="ARBA" id="ARBA00023012"/>
    </source>
</evidence>
<dbReference type="InterPro" id="IPR001294">
    <property type="entry name" value="Phytochrome"/>
</dbReference>
<dbReference type="InterPro" id="IPR003018">
    <property type="entry name" value="GAF"/>
</dbReference>
<evidence type="ECO:0000313" key="16">
    <source>
        <dbReference type="EMBL" id="POS86737.1"/>
    </source>
</evidence>
<dbReference type="CDD" id="cd17546">
    <property type="entry name" value="REC_hyHK_CKI1_RcsC-like"/>
    <property type="match status" value="1"/>
</dbReference>
<feature type="domain" description="Response regulatory" evidence="15">
    <location>
        <begin position="1151"/>
        <end position="1298"/>
    </location>
</feature>
<keyword evidence="3" id="KW-0716">Sensory transduction</keyword>
<evidence type="ECO:0000256" key="12">
    <source>
        <dbReference type="SAM" id="MobiDB-lite"/>
    </source>
</evidence>
<evidence type="ECO:0000256" key="3">
    <source>
        <dbReference type="ARBA" id="ARBA00022606"/>
    </source>
</evidence>
<dbReference type="SMART" id="SM00387">
    <property type="entry name" value="HATPase_c"/>
    <property type="match status" value="1"/>
</dbReference>
<feature type="region of interest" description="Disordered" evidence="12">
    <location>
        <begin position="1061"/>
        <end position="1088"/>
    </location>
</feature>
<dbReference type="CDD" id="cd00082">
    <property type="entry name" value="HisKA"/>
    <property type="match status" value="1"/>
</dbReference>
<comment type="caution">
    <text evidence="16">The sequence shown here is derived from an EMBL/GenBank/DDBJ whole genome shotgun (WGS) entry which is preliminary data.</text>
</comment>
<dbReference type="GO" id="GO:0006355">
    <property type="term" value="P:regulation of DNA-templated transcription"/>
    <property type="evidence" value="ECO:0007669"/>
    <property type="project" value="InterPro"/>
</dbReference>
<sequence>MLPLVVENCEDSRLKNSTIQNETDSLDEKTESLKTAPSILGDVERTKSFPESNFSARPKLDYSLFSHEDLSIEKISPEKFLGRQASFGPCLDGTESKVSIVEYKNPGIQFENLETSNNMANNEAVGFIASRFQHVITEEGHAVITRGKLLLCEDEPFGLLIALKETPIGKFEIRIASENSAKIIGYTPQELFLLDCFTDILTQEFGDIFIDRIKFTRNVDTSDYGPEVFTLSIKQPSSKKDDNQILWCAMHIHPSQSELIICEFELDNDSLHPLFPEDNVPSELPEDTLNSCPNENDYAESTIHINKPLRINNISQKREGGASAIDMFSTISQVLEQLSAAPDSNSFCKILAGIVKELTGFHRVMIYQFDASYNGRVVSEIVDPLVTHDCNEYSPPITQLQTKNYLVYRGLNFPASDIPPQARQLYQANKVVVLYDRESITARLIYRSIVDLKNPLDLSYSFLRAISPIHIKYLNNMAVRSSMSMSINSLNRLWGIIACHAYGTKGRRVSFPMRQMFRIVGNAASRNVERLFCVSRLHTRKLFSTSPSKKNSSELLITSPHDLLQIFNADFGLLSIQGVNKIMGSSKKPQEAFDVQKYFETRKVTSILSSQDIKSDFPDLKSSTGFDFITGLLVVPLSASGNDFILLFRKEQIHEVKWAGNPHDKLIQDVKDGYLAPRKSFKVWTEKVAGKSREWTDEQIEAAVTLCSMYGKFIEVWRQNEEILPKDQLTKLLIANTAHELRTPLNAIINYLEIAMEAPLDQETRNNLGQSCYASKSLIYVINDLLDLTKTEHGHELVRDDIFDLYLTVEEAMASFGGDAKRKSLNYQAKLNTNVPQFVLGDRRRLSQVFKNLIANAIQFTAQGFVRIQVLLQSKMINEARIEIKIEDSGCGMSNQEIEEMFRDFEDVTIDSNLADENREFFGNFHPSSRSENQKLGLGLATVLRIVRIMDGKLRIKSEKGKGARFIVELNFNLPDLDNNQKLDKEERSDSHNISISKSSEMEKIIPYEYLYFQIAENSISNSNTENTERNQHGSCQARDHCNSERKIEVKPLSKNYIVSGKSGQESVKPKSNQKIKRGSDEHDYDVLNDKNSWPLNLTMIQNPDINKTTHGSISCLTDNHPNNASNISLKKVGATVPKEVTRIKGVGNLQVLLAEDDFVNCKIIHKRLGKSGHKVYQTVNGGECADIYAEKSAFFDVILMDIQMPIVDGMKATKMIRSLEKTHAKNALSEHATSNGRVPIFAVSASLSEAKRQTYIDTGFDGIRAYVSPKIYVANFVGWIMKPIDFNRLNTLLRGIVETSARDSCLYSPGKWEKGGWFSSRQSN</sequence>
<dbReference type="GO" id="GO:0000155">
    <property type="term" value="F:phosphorelay sensor kinase activity"/>
    <property type="evidence" value="ECO:0007669"/>
    <property type="project" value="InterPro"/>
</dbReference>
<dbReference type="Gene3D" id="3.30.565.10">
    <property type="entry name" value="Histidine kinase-like ATPase, C-terminal domain"/>
    <property type="match status" value="1"/>
</dbReference>
<dbReference type="Gene3D" id="3.30.450.40">
    <property type="match status" value="1"/>
</dbReference>
<dbReference type="Pfam" id="PF00072">
    <property type="entry name" value="Response_reg"/>
    <property type="match status" value="1"/>
</dbReference>
<dbReference type="InterPro" id="IPR005467">
    <property type="entry name" value="His_kinase_dom"/>
</dbReference>
<feature type="domain" description="Histidine kinase" evidence="14">
    <location>
        <begin position="736"/>
        <end position="974"/>
    </location>
</feature>
<evidence type="ECO:0000259" key="15">
    <source>
        <dbReference type="PROSITE" id="PS50110"/>
    </source>
</evidence>
<dbReference type="InterPro" id="IPR016132">
    <property type="entry name" value="Phyto_chromo_attachment"/>
</dbReference>
<dbReference type="STRING" id="225359.A0A2S4PXJ7"/>
<dbReference type="GO" id="GO:0009584">
    <property type="term" value="P:detection of visible light"/>
    <property type="evidence" value="ECO:0007669"/>
    <property type="project" value="InterPro"/>
</dbReference>
<keyword evidence="5" id="KW-0547">Nucleotide-binding</keyword>
<dbReference type="SMART" id="SM00448">
    <property type="entry name" value="REC"/>
    <property type="match status" value="1"/>
</dbReference>
<dbReference type="Proteomes" id="UP000237438">
    <property type="component" value="Unassembled WGS sequence"/>
</dbReference>
<dbReference type="SUPFAM" id="SSF55874">
    <property type="entry name" value="ATPase domain of HSP90 chaperone/DNA topoisomerase II/histidine kinase"/>
    <property type="match status" value="1"/>
</dbReference>
<dbReference type="EMBL" id="PEDP01000263">
    <property type="protein sequence ID" value="POS86737.1"/>
    <property type="molecule type" value="Genomic_DNA"/>
</dbReference>
<dbReference type="Pfam" id="PF00512">
    <property type="entry name" value="HisKA"/>
    <property type="match status" value="1"/>
</dbReference>
<dbReference type="InterPro" id="IPR003661">
    <property type="entry name" value="HisK_dim/P_dom"/>
</dbReference>
<dbReference type="PROSITE" id="PS50110">
    <property type="entry name" value="RESPONSE_REGULATORY"/>
    <property type="match status" value="1"/>
</dbReference>
<dbReference type="PANTHER" id="PTHR43065:SF10">
    <property type="entry name" value="PEROXIDE STRESS-ACTIVATED HISTIDINE KINASE MAK3"/>
    <property type="match status" value="1"/>
</dbReference>
<evidence type="ECO:0000313" key="17">
    <source>
        <dbReference type="Proteomes" id="UP000237438"/>
    </source>
</evidence>
<evidence type="ECO:0000259" key="13">
    <source>
        <dbReference type="PROSITE" id="PS50046"/>
    </source>
</evidence>
<evidence type="ECO:0000256" key="6">
    <source>
        <dbReference type="ARBA" id="ARBA00022777"/>
    </source>
</evidence>
<dbReference type="SMART" id="SM00388">
    <property type="entry name" value="HisKA"/>
    <property type="match status" value="1"/>
</dbReference>
<dbReference type="InterPro" id="IPR003594">
    <property type="entry name" value="HATPase_dom"/>
</dbReference>
<keyword evidence="8" id="KW-0157">Chromophore</keyword>
<keyword evidence="6" id="KW-0418">Kinase</keyword>
<organism evidence="16 17">
    <name type="scientific">Erysiphe pulchra</name>
    <dbReference type="NCBI Taxonomy" id="225359"/>
    <lineage>
        <taxon>Eukaryota</taxon>
        <taxon>Fungi</taxon>
        <taxon>Dikarya</taxon>
        <taxon>Ascomycota</taxon>
        <taxon>Pezizomycotina</taxon>
        <taxon>Leotiomycetes</taxon>
        <taxon>Erysiphales</taxon>
        <taxon>Erysiphaceae</taxon>
        <taxon>Erysiphe</taxon>
    </lineage>
</organism>
<evidence type="ECO:0000256" key="5">
    <source>
        <dbReference type="ARBA" id="ARBA00022741"/>
    </source>
</evidence>
<feature type="region of interest" description="Disordered" evidence="12">
    <location>
        <begin position="1023"/>
        <end position="1043"/>
    </location>
</feature>
<dbReference type="PRINTS" id="PR01033">
    <property type="entry name" value="PHYTOCHROME"/>
</dbReference>
<dbReference type="SUPFAM" id="SSF52172">
    <property type="entry name" value="CheY-like"/>
    <property type="match status" value="1"/>
</dbReference>
<keyword evidence="7" id="KW-0067">ATP-binding</keyword>
<feature type="compositionally biased region" description="Polar residues" evidence="12">
    <location>
        <begin position="1062"/>
        <end position="1071"/>
    </location>
</feature>
<dbReference type="Pfam" id="PF00360">
    <property type="entry name" value="PHY"/>
    <property type="match status" value="1"/>
</dbReference>
<keyword evidence="9" id="KW-0902">Two-component regulatory system</keyword>
<proteinExistence type="predicted"/>
<evidence type="ECO:0000256" key="2">
    <source>
        <dbReference type="ARBA" id="ARBA00022553"/>
    </source>
</evidence>
<gene>
    <name evidence="16" type="ORF">EPUL_001736</name>
</gene>
<evidence type="ECO:0000256" key="10">
    <source>
        <dbReference type="ARBA" id="ARBA00023170"/>
    </source>
</evidence>
<dbReference type="SUPFAM" id="SSF55785">
    <property type="entry name" value="PYP-like sensor domain (PAS domain)"/>
    <property type="match status" value="1"/>
</dbReference>
<evidence type="ECO:0000256" key="4">
    <source>
        <dbReference type="ARBA" id="ARBA00022679"/>
    </source>
</evidence>
<feature type="modified residue" description="4-aspartylphosphate" evidence="11">
    <location>
        <position position="1202"/>
    </location>
</feature>
<feature type="domain" description="Phytochrome chromophore attachment site" evidence="13">
    <location>
        <begin position="343"/>
        <end position="522"/>
    </location>
</feature>
<dbReference type="InterPro" id="IPR043150">
    <property type="entry name" value="Phytochrome_PHY_sf"/>
</dbReference>
<dbReference type="GO" id="GO:0009881">
    <property type="term" value="F:photoreceptor activity"/>
    <property type="evidence" value="ECO:0007669"/>
    <property type="project" value="UniProtKB-KW"/>
</dbReference>
<dbReference type="InterPro" id="IPR036890">
    <property type="entry name" value="HATPase_C_sf"/>
</dbReference>
<dbReference type="Gene3D" id="1.10.287.130">
    <property type="match status" value="1"/>
</dbReference>
<keyword evidence="10" id="KW-0675">Receptor</keyword>
<dbReference type="OrthoDB" id="2015534at2759"/>
<dbReference type="InterPro" id="IPR001789">
    <property type="entry name" value="Sig_transdc_resp-reg_receiver"/>
</dbReference>
<evidence type="ECO:0000256" key="11">
    <source>
        <dbReference type="PROSITE-ProRule" id="PRU00169"/>
    </source>
</evidence>